<dbReference type="GO" id="GO:0019031">
    <property type="term" value="C:viral envelope"/>
    <property type="evidence" value="ECO:0007669"/>
    <property type="project" value="UniProtKB-KW"/>
</dbReference>
<evidence type="ECO:0000259" key="37">
    <source>
        <dbReference type="Pfam" id="PF00517"/>
    </source>
</evidence>
<dbReference type="GO" id="GO:0016020">
    <property type="term" value="C:membrane"/>
    <property type="evidence" value="ECO:0007669"/>
    <property type="project" value="UniProtKB-UniRule"/>
</dbReference>
<comment type="subunit">
    <text evidence="32">The mature envelope protein (Env) consists of a homotrimer of non-covalently associated gp120-gp41 heterodimers. The resulting complex protrudes from the virus surface as a spike. There seems to be as few as 10 spikes on the average virion. Interacts with host CD4, CCR5 and CXCR4. Gp120 also interacts with the C-type lectins CD209/DC-SIGN and CLEC4M/DC-SIGNR (collectively referred to as DC-SIGN(R)). Gp120 and gp41 interact with GalCer. Gp120 interacts with host ITGA4/ITGB7 complex; on CD4+ T-cells, this interaction results in rapid activation of integrin ITGAL/LFA-1, which facilitates efficient cell-to-cell spreading of HIV-1. Gp120 interacts with cell-associated heparan sulfate; this interaction increases virus infectivity on permissive cells and may be involved in infection of CD4- cells.</text>
</comment>
<dbReference type="GO" id="GO:0019064">
    <property type="term" value="P:fusion of virus membrane with host plasma membrane"/>
    <property type="evidence" value="ECO:0007669"/>
    <property type="project" value="UniProtKB-UniRule"/>
</dbReference>
<dbReference type="InterPro" id="IPR000777">
    <property type="entry name" value="HIV1_Gp120"/>
</dbReference>
<evidence type="ECO:0000256" key="5">
    <source>
        <dbReference type="ARBA" id="ARBA00004578"/>
    </source>
</evidence>
<protein>
    <recommendedName>
        <fullName evidence="33">Envelope glycoprotein gp160</fullName>
    </recommendedName>
    <alternativeName>
        <fullName evidence="33">Env polyprotein</fullName>
    </alternativeName>
    <component>
        <recommendedName>
            <fullName evidence="33">Surface protein gp120</fullName>
            <shortName evidence="33">SU</shortName>
        </recommendedName>
        <alternativeName>
            <fullName evidence="33">Glycoprotein 120</fullName>
            <shortName evidence="33">gp120</shortName>
        </alternativeName>
    </component>
    <component>
        <recommendedName>
            <fullName evidence="33">Transmembrane protein gp41</fullName>
            <shortName evidence="33">TM</shortName>
        </recommendedName>
        <alternativeName>
            <fullName evidence="33">Glycoprotein 41</fullName>
            <shortName evidence="33">gp41</shortName>
        </alternativeName>
    </component>
</protein>
<comment type="PTM">
    <text evidence="33">Highly glycosylated by host. The high number of glycan on the protein is reffered to as 'glycan shield' because it contributes to hide protein sequence from adaptive immune system.</text>
</comment>
<keyword evidence="13 33" id="KW-0165">Cleavage on pair of basic residues</keyword>
<keyword evidence="25 33" id="KW-0472">Membrane</keyword>
<feature type="transmembrane region" description="Helical" evidence="34">
    <location>
        <begin position="21"/>
        <end position="46"/>
    </location>
</feature>
<keyword evidence="8 33" id="KW-1170">Fusion of virus membrane with host endosomal membrane</keyword>
<evidence type="ECO:0000256" key="13">
    <source>
        <dbReference type="ARBA" id="ARBA00022685"/>
    </source>
</evidence>
<keyword evidence="9 33" id="KW-1032">Host cell membrane</keyword>
<evidence type="ECO:0000256" key="14">
    <source>
        <dbReference type="ARBA" id="ARBA00022692"/>
    </source>
</evidence>
<keyword evidence="29 33" id="KW-0899">Viral immunoevasion</keyword>
<reference evidence="38" key="1">
    <citation type="journal article" date="2010" name="PLoS Pathog.">
        <title>High multiplicity infection by HIV-1 in men who have sex with men.</title>
        <authorList>
            <person name="Li H."/>
            <person name="Bar K.J."/>
            <person name="Wang S."/>
            <person name="Decker J.M."/>
            <person name="Chen Y."/>
            <person name="Sun C."/>
            <person name="Salazar-Gonzalez J.F."/>
            <person name="Salazar M.G."/>
            <person name="Learn G.H."/>
            <person name="Morgan C.J."/>
            <person name="Schumacher J.E."/>
            <person name="Giorgi E.E."/>
            <person name="Bhattacharya T."/>
            <person name="Korber B.T."/>
            <person name="Perelson A.S."/>
            <person name="Eron J."/>
            <person name="Hicks C.B."/>
            <person name="Haynes B.F."/>
            <person name="Markowitz M."/>
            <person name="Keele B.F."/>
            <person name="Hahn B.H."/>
            <person name="Shaw G.M."/>
        </authorList>
    </citation>
    <scope>NUCLEOTIDE SEQUENCE</scope>
    <source>
        <strain evidence="38">AD17_3C_TA6</strain>
    </source>
</reference>
<keyword evidence="27 33" id="KW-1015">Disulfide bond</keyword>
<dbReference type="FunFam" id="1.10.287.210:FF:000001">
    <property type="entry name" value="Envelope glycoprotein gp160"/>
    <property type="match status" value="1"/>
</dbReference>
<keyword evidence="19 33" id="KW-1043">Host membrane</keyword>
<comment type="miscellaneous">
    <text evidence="33">Inhibitors targeting HIV-1 viral envelope proteins are used as antiretroviral drugs. Attachment of virions to the cell surface via non-specific interactions and CD4 binding can be blocked by inhibitors that include cyanovirin-N, cyclotriazadisulfonamide analogs, PRO 2000, TNX 355 and PRO 542. In addition, BMS 806 can block CD4-induced conformational changes. Env interactions with the coreceptor molecules can be targeted by CCR5 antagonists including SCH-D, maraviroc (UK 427857) and aplaviroc (GW 873140), and the CXCR4 antagonist AMD 070. Fusion of viral and cellular membranes can be inhibited by peptides such as enfuvirtide and tifuvirtide (T 1249). Resistance to inhibitors associated with mutations in Env are observed. Most of the time, single mutations confer only a modest reduction in drug susceptibility. Combination of several mutations is usually required to develop a high-level drug resistance.</text>
</comment>
<evidence type="ECO:0000256" key="20">
    <source>
        <dbReference type="ARBA" id="ARBA00022879"/>
    </source>
</evidence>
<evidence type="ECO:0000256" key="25">
    <source>
        <dbReference type="ARBA" id="ARBA00023136"/>
    </source>
</evidence>
<keyword evidence="7 33" id="KW-1168">Fusion of virus membrane with host membrane</keyword>
<feature type="domain" description="Human immunodeficiency virus 1 envelope glycoprotein Gp120" evidence="36">
    <location>
        <begin position="38"/>
        <end position="149"/>
    </location>
</feature>
<dbReference type="Gene3D" id="1.20.5.490">
    <property type="entry name" value="Single helix bin"/>
    <property type="match status" value="1"/>
</dbReference>
<feature type="site" description="Cleavage; by host furin" evidence="33">
    <location>
        <begin position="502"/>
        <end position="503"/>
    </location>
</feature>
<keyword evidence="31 33" id="KW-1160">Virus entry into host cell</keyword>
<dbReference type="InterPro" id="IPR000328">
    <property type="entry name" value="GP41-like"/>
</dbReference>
<dbReference type="FunFam" id="2.170.40.20:FF:000003">
    <property type="entry name" value="Envelope glycoprotein gp160"/>
    <property type="match status" value="1"/>
</dbReference>
<comment type="domain">
    <text evidence="33">Some of the most genetically diverse regions of the viral genome are present in Env. They are called variable regions 1 through 5 (V1 through V5). Coreceptor usage of gp120 is determined mainly by the primary structure of the third variable region (V3) in the outer domain of gp120. The sequence of V3 determines which coreceptor, CCR5 and/or CXCR4 (corresponding to R5/macrophage, X4/T cell and R5X4/T cell and macrophage tropism), is used to trigger the fusion potential of the Env complex, and hence which cells the virus can infect. Binding to CCR5 involves a region adjacent in addition to V3.</text>
</comment>
<evidence type="ECO:0000256" key="15">
    <source>
        <dbReference type="ARBA" id="ARBA00022703"/>
    </source>
</evidence>
<evidence type="ECO:0000256" key="30">
    <source>
        <dbReference type="ARBA" id="ARBA00023288"/>
    </source>
</evidence>
<evidence type="ECO:0000256" key="6">
    <source>
        <dbReference type="ARBA" id="ARBA00004650"/>
    </source>
</evidence>
<dbReference type="HAMAP" id="MF_04083">
    <property type="entry name" value="HIV_ENV"/>
    <property type="match status" value="1"/>
</dbReference>
<comment type="subunit">
    <text evidence="33">The mature envelope protein (Env) consists of a homotrimer of non-covalently associated gp120-gp41 heterodimers. The resulting complex protrudes from the virus surface as a spike. There seems to be as few as 10 spikes on the average virion. Surface protein gp120 interacts with host CD4, CCR5 and CXCR4. Gp120 also interacts with the C-type lectins CD209/DC-SIGN and CLEC4M/DC-SIGNR (collectively referred to as DC-SIGN(R)). Gp120 and gp41 interact with GalCer. Gp120 interacts with host ITGA4/ITGB7 complex; on CD4+ T-cells, this interaction results in rapid activation of integrin ITGAL/LFA-1, which facilitates efficient cell-to-cell spreading of HIV-1. Gp120 interacts with cell-associated heparan sulfate; this interaction increases virus infectivity on permissive cells and may be involved in infection of CD4- cells.</text>
</comment>
<comment type="similarity">
    <text evidence="33">Belongs to the HIV-1 env protein family.</text>
</comment>
<dbReference type="Gene3D" id="1.10.287.210">
    <property type="match status" value="1"/>
</dbReference>
<name>G3BZU5_HV1</name>
<dbReference type="FunFam" id="1.20.5.490:FF:000001">
    <property type="entry name" value="Envelope glycoprotein gp160"/>
    <property type="match status" value="1"/>
</dbReference>
<evidence type="ECO:0000256" key="33">
    <source>
        <dbReference type="HAMAP-Rule" id="MF_04083"/>
    </source>
</evidence>
<organism evidence="38">
    <name type="scientific">Human immunodeficiency virus type 1</name>
    <name type="common">HIV-1</name>
    <dbReference type="NCBI Taxonomy" id="11676"/>
    <lineage>
        <taxon>Viruses</taxon>
        <taxon>Riboviria</taxon>
        <taxon>Pararnavirae</taxon>
        <taxon>Artverviricota</taxon>
        <taxon>Revtraviricetes</taxon>
        <taxon>Ortervirales</taxon>
        <taxon>Retroviridae</taxon>
        <taxon>Orthoretrovirinae</taxon>
        <taxon>Lentivirus</taxon>
        <taxon>Lentivirus humimdef1</taxon>
    </lineage>
</organism>
<comment type="PTM">
    <text evidence="33">Palmitoylation of the transmembrane protein and of Env polyprotein (prior to its proteolytic cleavage) is essential for their association with host cell membrane lipid rafts. Palmitoylation is therefore required for envelope trafficking to classical lipid rafts, but not for viral replication.</text>
</comment>
<evidence type="ECO:0000256" key="12">
    <source>
        <dbReference type="ARBA" id="ARBA00022595"/>
    </source>
</evidence>
<feature type="compositionally biased region" description="Basic and acidic residues" evidence="35">
    <location>
        <begin position="717"/>
        <end position="734"/>
    </location>
</feature>
<dbReference type="GO" id="GO:0020002">
    <property type="term" value="C:host cell plasma membrane"/>
    <property type="evidence" value="ECO:0007669"/>
    <property type="project" value="UniProtKB-SubCell"/>
</dbReference>
<evidence type="ECO:0000256" key="32">
    <source>
        <dbReference type="ARBA" id="ARBA00062028"/>
    </source>
</evidence>
<evidence type="ECO:0000256" key="4">
    <source>
        <dbReference type="ARBA" id="ARBA00004563"/>
    </source>
</evidence>
<accession>G3BZU5</accession>
<feature type="region of interest" description="Disordered" evidence="35">
    <location>
        <begin position="711"/>
        <end position="734"/>
    </location>
</feature>
<evidence type="ECO:0000256" key="23">
    <source>
        <dbReference type="ARBA" id="ARBA00023046"/>
    </source>
</evidence>
<dbReference type="GO" id="GO:0019082">
    <property type="term" value="P:viral protein processing"/>
    <property type="evidence" value="ECO:0007669"/>
    <property type="project" value="UniProtKB-UniRule"/>
</dbReference>
<keyword evidence="10 33" id="KW-1165">Clathrin-mediated endocytosis of virus by host</keyword>
<evidence type="ECO:0000256" key="16">
    <source>
        <dbReference type="ARBA" id="ARBA00022729"/>
    </source>
</evidence>
<evidence type="ECO:0000256" key="29">
    <source>
        <dbReference type="ARBA" id="ARBA00023280"/>
    </source>
</evidence>
<feature type="chain" id="PRO_5023272383" description="Envelope glycoprotein gp160" evidence="33">
    <location>
        <begin position="37"/>
        <end position="847"/>
    </location>
</feature>
<evidence type="ECO:0000256" key="35">
    <source>
        <dbReference type="SAM" id="MobiDB-lite"/>
    </source>
</evidence>
<feature type="disulfide bond" evidence="33">
    <location>
        <begin position="216"/>
        <end position="245"/>
    </location>
</feature>
<evidence type="ECO:0000256" key="22">
    <source>
        <dbReference type="ARBA" id="ARBA00022989"/>
    </source>
</evidence>
<evidence type="ECO:0000313" key="38">
    <source>
        <dbReference type="EMBL" id="AEO84501.1"/>
    </source>
</evidence>
<feature type="transmembrane region" description="Helical" evidence="34">
    <location>
        <begin position="669"/>
        <end position="696"/>
    </location>
</feature>
<keyword evidence="23 33" id="KW-1039">Host endosome</keyword>
<comment type="domain">
    <text evidence="33">The YXXL motif is involved in determining the exact site of viral release at the surface of infected mononuclear cells and promotes endocytosis. YXXL and di-leucine endocytosis motifs interact directly or indirectly with the clathrin adapter complexes, opperate independently, and their activities are not additive.</text>
</comment>
<keyword evidence="17 33" id="KW-1161">Viral attachment to host cell</keyword>
<feature type="coiled-coil region" evidence="33">
    <location>
        <begin position="624"/>
        <end position="658"/>
    </location>
</feature>
<keyword evidence="24 33" id="KW-0175">Coiled coil</keyword>
<dbReference type="GO" id="GO:0055036">
    <property type="term" value="C:virion membrane"/>
    <property type="evidence" value="ECO:0007669"/>
    <property type="project" value="UniProtKB-SubCell"/>
</dbReference>
<dbReference type="SUPFAM" id="SSF58069">
    <property type="entry name" value="Virus ectodomain"/>
    <property type="match status" value="1"/>
</dbReference>
<dbReference type="Gene3D" id="2.170.40.20">
    <property type="entry name" value="Human immunodeficiency virus 1, Gp160, envelope glycoprotein"/>
    <property type="match status" value="2"/>
</dbReference>
<feature type="chain" id="PRO_5023272384" description="Transmembrane protein gp41" evidence="33">
    <location>
        <begin position="503"/>
        <end position="847"/>
    </location>
</feature>
<evidence type="ECO:0000259" key="36">
    <source>
        <dbReference type="Pfam" id="PF00516"/>
    </source>
</evidence>
<organismHost>
    <name type="scientific">Homo sapiens</name>
    <name type="common">Human</name>
    <dbReference type="NCBI Taxonomy" id="9606"/>
</organismHost>
<gene>
    <name evidence="33 38" type="primary">env</name>
</gene>
<evidence type="ECO:0000256" key="1">
    <source>
        <dbReference type="ARBA" id="ARBA00004402"/>
    </source>
</evidence>
<keyword evidence="21 33" id="KW-1164">Virus endocytosis by host</keyword>
<dbReference type="GO" id="GO:1903908">
    <property type="term" value="P:positive regulation of plasma membrane raft polarization"/>
    <property type="evidence" value="ECO:0007669"/>
    <property type="project" value="UniProtKB-UniRule"/>
</dbReference>
<comment type="subcellular location">
    <molecule>Transmembrane protein gp41</molecule>
    <subcellularLocation>
        <location evidence="33">Virion membrane</location>
        <topology evidence="33">Single-pass type I membrane protein</topology>
    </subcellularLocation>
    <subcellularLocation>
        <location evidence="33">Host cell membrane</location>
        <topology evidence="33">Single-pass type I membrane protein</topology>
    </subcellularLocation>
    <subcellularLocation>
        <location evidence="33">Host endosome membrane</location>
        <topology evidence="33">Single-pass type I membrane protein</topology>
    </subcellularLocation>
    <text evidence="33">It is probably concentrated at the site of budding and incorporated into the virions possibly by contacts between the cytoplasmic tail of Env and the N-terminus of Gag.</text>
</comment>
<feature type="domain" description="Human immunodeficiency virus 1 envelope glycoprotein Gp120" evidence="36">
    <location>
        <begin position="152"/>
        <end position="502"/>
    </location>
</feature>
<feature type="disulfide bond" evidence="33">
    <location>
        <begin position="58"/>
        <end position="78"/>
    </location>
</feature>
<comment type="PTM">
    <text evidence="33">Specific enzymatic cleavages in vivo yield mature proteins. Envelope glycoproteins are synthesized as a inactive precursor that is heavily N-glycosylated and processed likely by host cell furin in the Golgi to yield the mature SU and TM proteins. The cleavage site between SU and TM requires the minimal sequence [KR]-X-[KR]-R. About 2 of the 9 disulfide bonds of gp41 are reduced by P4HB/PDI, following binding to CD4 receptor.</text>
</comment>
<feature type="disulfide bond" evidence="33">
    <location>
        <begin position="226"/>
        <end position="237"/>
    </location>
</feature>
<dbReference type="GO" id="GO:0075512">
    <property type="term" value="P:clathrin-dependent endocytosis of virus by host cell"/>
    <property type="evidence" value="ECO:0007669"/>
    <property type="project" value="UniProtKB-UniRule"/>
</dbReference>
<feature type="topological domain" description="Cytoplasmic" evidence="33">
    <location>
        <begin position="697"/>
        <end position="847"/>
    </location>
</feature>
<evidence type="ECO:0000256" key="2">
    <source>
        <dbReference type="ARBA" id="ARBA00004433"/>
    </source>
</evidence>
<keyword evidence="30 33" id="KW-0449">Lipoprotein</keyword>
<feature type="lipid moiety-binding region" description="S-palmitoyl cysteine; by host" evidence="33">
    <location>
        <position position="755"/>
    </location>
</feature>
<evidence type="ECO:0000256" key="8">
    <source>
        <dbReference type="ARBA" id="ARBA00022510"/>
    </source>
</evidence>
<keyword evidence="14 33" id="KW-0812">Transmembrane</keyword>
<evidence type="ECO:0000256" key="19">
    <source>
        <dbReference type="ARBA" id="ARBA00022870"/>
    </source>
</evidence>
<feature type="region of interest" description="Immunosuppression" evidence="33">
    <location>
        <begin position="565"/>
        <end position="583"/>
    </location>
</feature>
<dbReference type="InterPro" id="IPR037527">
    <property type="entry name" value="Gp160"/>
</dbReference>
<keyword evidence="12 33" id="KW-1162">Viral penetration into host cytoplasm</keyword>
<evidence type="ECO:0000256" key="11">
    <source>
        <dbReference type="ARBA" id="ARBA00022581"/>
    </source>
</evidence>
<dbReference type="InterPro" id="IPR036377">
    <property type="entry name" value="Gp120_core_sf"/>
</dbReference>
<dbReference type="Pfam" id="PF00517">
    <property type="entry name" value="GP41"/>
    <property type="match status" value="1"/>
</dbReference>
<evidence type="ECO:0000256" key="9">
    <source>
        <dbReference type="ARBA" id="ARBA00022511"/>
    </source>
</evidence>
<dbReference type="CDD" id="cd09909">
    <property type="entry name" value="HIV-1-like_HR1-HR2"/>
    <property type="match status" value="1"/>
</dbReference>
<evidence type="ECO:0000256" key="18">
    <source>
        <dbReference type="ARBA" id="ARBA00022844"/>
    </source>
</evidence>
<feature type="short sequence motif" description="YXXL motif; contains endocytosis signal" evidence="33">
    <location>
        <begin position="703"/>
        <end position="706"/>
    </location>
</feature>
<comment type="domain">
    <text evidence="33 34">The 17 amino acids long immunosuppressive region is present in many retroviral envelope proteins. Synthetic peptides derived from this relatively conserved sequence inhibit immune function in vitro and in vivo.</text>
</comment>
<comment type="subcellular location">
    <molecule>Surface protein gp120</molecule>
    <subcellularLocation>
        <location evidence="33">Virion membrane</location>
        <topology evidence="33">Peripheral membrane protein</topology>
    </subcellularLocation>
    <subcellularLocation>
        <location evidence="33">Host cell membrane</location>
        <topology evidence="33">Peripheral membrane protein</topology>
    </subcellularLocation>
    <subcellularLocation>
        <location evidence="33">Host endosome membrane</location>
        <topology evidence="33">Single-pass type I membrane protein</topology>
    </subcellularLocation>
    <text evidence="33">The surface protein is not anchored to the viral envelope, but associates with the extravirion surface through its binding to TM. It is probably concentrated at the site of budding and incorporated into the virions possibly by contacts between the cytoplasmic tail of Env and the N-terminus of Gag.</text>
</comment>
<feature type="region of interest" description="Fusion peptide" evidence="33">
    <location>
        <begin position="503"/>
        <end position="523"/>
    </location>
</feature>
<dbReference type="GO" id="GO:0044175">
    <property type="term" value="C:host cell endosome membrane"/>
    <property type="evidence" value="ECO:0007669"/>
    <property type="project" value="UniProtKB-SubCell"/>
</dbReference>
<feature type="domain" description="Retroviral envelope protein GP41-like" evidence="37">
    <location>
        <begin position="521"/>
        <end position="710"/>
    </location>
</feature>
<evidence type="ECO:0000256" key="10">
    <source>
        <dbReference type="ARBA" id="ARBA00022570"/>
    </source>
</evidence>
<dbReference type="FunFam" id="2.170.40.20:FF:000001">
    <property type="entry name" value="Envelope glycoprotein gp160"/>
    <property type="match status" value="1"/>
</dbReference>
<dbReference type="GO" id="GO:0005198">
    <property type="term" value="F:structural molecule activity"/>
    <property type="evidence" value="ECO:0007669"/>
    <property type="project" value="UniProtKB-UniRule"/>
</dbReference>
<evidence type="ECO:0000256" key="26">
    <source>
        <dbReference type="ARBA" id="ARBA00023139"/>
    </source>
</evidence>
<evidence type="ECO:0000256" key="28">
    <source>
        <dbReference type="ARBA" id="ARBA00023180"/>
    </source>
</evidence>
<keyword evidence="28 33" id="KW-0325">Glycoprotein</keyword>
<keyword evidence="15 33" id="KW-0053">Apoptosis</keyword>
<keyword evidence="16 33" id="KW-0732">Signal</keyword>
<evidence type="ECO:0000256" key="31">
    <source>
        <dbReference type="ARBA" id="ARBA00023296"/>
    </source>
</evidence>
<keyword evidence="18 33" id="KW-0946">Virion</keyword>
<evidence type="ECO:0000256" key="3">
    <source>
        <dbReference type="ARBA" id="ARBA00004505"/>
    </source>
</evidence>
<comment type="function">
    <text evidence="33">Surface protein gp120: Attaches the virus to the host lymphoid cell by binding to the primary receptor CD4. This interaction induces a structural rearrangement creating a high affinity binding site for a chemokine coreceptor like CXCR4 and/or CCR5. Acts as a ligand for CD209/DC-SIGN and CLEC4M/DC-SIGNR, which are respectively found on dendritic cells (DCs), and on endothelial cells of liver sinusoids and lymph node sinuses. These interactions allow capture of viral particles at mucosal surfaces by these cells and subsequent transmission to permissive cells. HIV subverts the migration properties of dendritic cells to gain access to CD4+ T-cells in lymph nodes. Virus transmission to permissive T-cells occurs either in trans (without DCs infection, through viral capture and transmission), or in cis (following DCs productive infection, through the usual CD4-gp120 interaction), thereby inducing a robust infection. In trans infection, bound virions remain infectious over days and it is proposed that they are not degraded, but protected in non-lysosomal acidic organelles within the DCs close to the cell membrane thus contributing to the viral infectious potential during DCs' migration from the periphery to the lymphoid tissues. On arrival at lymphoid tissues, intact virions recycle back to DCs' cell surface allowing virus transmission to CD4+ T-cells.</text>
</comment>
<keyword evidence="20 33" id="KW-0261">Viral envelope protein</keyword>
<keyword evidence="26 33" id="KW-0564">Palmitate</keyword>
<comment type="function">
    <text evidence="33">Envelope glycoprotein gp160: Oligomerizes in the host endoplasmic reticulum into predominantly trimers. In a second time, gp160 transits in the host Golgi, where glycosylation is completed. The precursor is then proteolytically cleaved in the trans-Golgi and thereby activated by cellular furin or furin-like proteases to produce gp120 and gp41.</text>
</comment>
<feature type="region of interest" description="MPER; binding to GalCer" evidence="33">
    <location>
        <begin position="653"/>
        <end position="674"/>
    </location>
</feature>
<comment type="function">
    <text evidence="33">Transmembrane protein gp41: Acts as a class I viral fusion protein. Under the current model, the protein has at least 3 conformational states: pre-fusion native state, pre-hairpin intermediate state, and post-fusion hairpin state. During fusion of viral and target intracellular membranes, the coiled coil regions (heptad repeats) assume a trimer-of-hairpins structure, positioning the fusion peptide in close proximity to the C-terminal region of the ectodomain. The formation of this structure appears to drive apposition and subsequent fusion of viral and target cell membranes. Complete fusion occurs in host cell endosomes and is dynamin-dependent, however some lipid transfer might occur at the plasma membrane. The virus undergoes clathrin-dependent internalization long before endosomal fusion, thus minimizing the surface exposure of conserved viral epitopes during fusion and reducing the efficacy of inhibitors targeting these epitopes. Membranes fusion leads to delivery of the nucleocapsid into the cytoplasm.</text>
</comment>
<dbReference type="GO" id="GO:1903911">
    <property type="term" value="P:positive regulation of receptor clustering"/>
    <property type="evidence" value="ECO:0007669"/>
    <property type="project" value="UniProtKB-UniRule"/>
</dbReference>
<dbReference type="GO" id="GO:0039654">
    <property type="term" value="P:fusion of virus membrane with host endosome membrane"/>
    <property type="evidence" value="ECO:0007669"/>
    <property type="project" value="UniProtKB-UniRule"/>
</dbReference>
<comment type="miscellaneous">
    <text evidence="33">HIV-1 lineages are divided in three main groups, M (for Major), O (for Outlier), and N (for New, or Non-M, Non-O). The vast majority of strains found worldwide belong to the group M. Group O seems to be endemic to and largely confined to Cameroon and neighboring countries in West Central Africa, where these viruses represent a small minority of HIV-1 strains. The group N is represented by a limited number of isolates from Cameroonian persons. The group M is further subdivided in 9 clades or subtypes (A to D, F to H, J and K).</text>
</comment>
<comment type="domain">
    <text evidence="33">The CD4-binding region is targeted by the antibody b12.</text>
</comment>
<comment type="domain">
    <text evidence="33">The membrane proximal external region (MPER) present in gp41 is a tryptophan-rich region recognized by the antibodies 2F5, Z13, and 4E10. MPER seems to play a role in fusion.</text>
</comment>
<comment type="caution">
    <text evidence="33 34">Lacks conserved residue(s) required for the propagation of feature annotation.</text>
</comment>
<evidence type="ECO:0000256" key="24">
    <source>
        <dbReference type="ARBA" id="ARBA00023054"/>
    </source>
</evidence>
<dbReference type="Pfam" id="PF00516">
    <property type="entry name" value="GP120"/>
    <property type="match status" value="2"/>
</dbReference>
<evidence type="ECO:0000256" key="7">
    <source>
        <dbReference type="ARBA" id="ARBA00022506"/>
    </source>
</evidence>
<evidence type="ECO:0000256" key="34">
    <source>
        <dbReference type="RuleBase" id="RU363095"/>
    </source>
</evidence>
<dbReference type="GO" id="GO:0052031">
    <property type="term" value="P:symbiont-mediated perturbation of host defense response"/>
    <property type="evidence" value="ECO:0007669"/>
    <property type="project" value="UniProtKB-UniRule"/>
</dbReference>
<dbReference type="SUPFAM" id="SSF56502">
    <property type="entry name" value="gp120 core"/>
    <property type="match status" value="2"/>
</dbReference>
<proteinExistence type="inferred from homology"/>
<evidence type="ECO:0000256" key="17">
    <source>
        <dbReference type="ARBA" id="ARBA00022804"/>
    </source>
</evidence>
<keyword evidence="22 33" id="KW-1133">Transmembrane helix</keyword>
<dbReference type="EMBL" id="GU331249">
    <property type="protein sequence ID" value="AEO84501.1"/>
    <property type="molecule type" value="Genomic_DNA"/>
</dbReference>
<comment type="subcellular location">
    <subcellularLocation>
        <location evidence="3">Host cell membrane</location>
        <topology evidence="3">Peripheral membrane protein</topology>
    </subcellularLocation>
    <subcellularLocation>
        <location evidence="1">Host cell membrane</location>
        <topology evidence="1">Single-pass type I membrane protein</topology>
    </subcellularLocation>
    <subcellularLocation>
        <location evidence="2">Host endosome membrane</location>
        <topology evidence="2">Peripheral membrane protein</topology>
    </subcellularLocation>
    <subcellularLocation>
        <location evidence="5">Host endosome membrane</location>
        <topology evidence="5">Single-pass type I membrane protein</topology>
    </subcellularLocation>
    <subcellularLocation>
        <location evidence="6">Virion membrane</location>
        <topology evidence="6">Peripheral membrane protein</topology>
    </subcellularLocation>
    <subcellularLocation>
        <location evidence="4">Virion membrane</location>
        <topology evidence="4">Single-pass type I membrane protein</topology>
    </subcellularLocation>
</comment>
<evidence type="ECO:0000256" key="21">
    <source>
        <dbReference type="ARBA" id="ARBA00022890"/>
    </source>
</evidence>
<keyword evidence="11 33" id="KW-0945">Host-virus interaction</keyword>
<feature type="region of interest" description="CD4-binding loop" evidence="33">
    <location>
        <begin position="360"/>
        <end position="370"/>
    </location>
</feature>
<evidence type="ECO:0000256" key="27">
    <source>
        <dbReference type="ARBA" id="ARBA00023157"/>
    </source>
</evidence>
<feature type="short sequence motif" description="Di-leucine internalization motif" evidence="33">
    <location>
        <begin position="846"/>
        <end position="847"/>
    </location>
</feature>
<sequence length="847" mass="96643">MRVRGIRKNYWHWGRWGIWRWGMMLLGMLMIYNATGQLWVTVYYGVPVWKEATTTLFCASDAKAYDTEVHNVWATHACVPTDPNPQEVELVNVTENFNMWDNKMVEQMHEDIVSLWDQSLKPCVKLTPLCVTLNCTDLRNATNTHNNVTNGGEMKNCSFNVTTEVRDKVKKEYALFYTLDIVQIDNTSYRMTSCNTSVITQACPKVTFEPIPIHYCAPAGFAILKCKDKKFKGTGSCTNVSTVQCTHGIKPVVSTQLLLNGSLAEEEVVIRSENFTDNTKNIIVQLNEAVEINCTRLNNNTRKSIHIGPGRAFYTTGDIIGDIRQAHCNLSRAAWNTTLQKIAEKLTEQYGNKTISFNRSSGGDLEVVMHNFNCGGEFFYCNTTELFNSTWNGTEVVNINEGNDNITLPCRIKQIINMWQEVGKAMYAPPIRGPIKCSSNITGLILTRDGGTNDTTEVFRPAGGDMMDNWRSELYKYKVVKIEPLGVAPTKAKRRVVQREKRAITIGAVFLGFLGTAGSTMGAASVALTVQARQLLSGIVQQQSNLLRAIEAQQHMLQLTVWGIKQLQARVLAVERYLKDQQLLGIWGCSGKLICTTAVPWNTSWSNKTLEEIWNNMTWMQWDREINNYTNLIYNLIEQSQNQQEKNEQELLELDKWASLWSWFDITNWLWYIKIFIMIVGGLVGLRIVFTVLSIVNRVRQGYSPLSFQTRCPAPRGPDRPEGIEEEGGERGRDRSDRLVDGLLALIWDDLRSLCLFSYHRLRDLLLITTRIVELLGRRGWETLKYWWNLLQYWSQELRNSAVSLLNFTAVAVAEGTDRIIEFVQRVGRAFLHIPRRIRQGFERALL</sequence>
<feature type="disulfide bond" evidence="33">
    <location>
        <begin position="589"/>
        <end position="595"/>
    </location>
</feature>
<dbReference type="GO" id="GO:0019062">
    <property type="term" value="P:virion attachment to host cell"/>
    <property type="evidence" value="ECO:0007669"/>
    <property type="project" value="UniProtKB-UniRule"/>
</dbReference>